<protein>
    <submittedName>
        <fullName evidence="1">T7SS effector LXG polymorphic toxin</fullName>
    </submittedName>
</protein>
<evidence type="ECO:0000313" key="2">
    <source>
        <dbReference type="Proteomes" id="UP001064027"/>
    </source>
</evidence>
<reference evidence="1" key="1">
    <citation type="submission" date="2022-09" db="EMBL/GenBank/DDBJ databases">
        <title>Complete genome sequence of Rossellomorea vietnamensis strain RL-WG62, a newly isolated PGPR with the potential for plant salinity stress alleviation.</title>
        <authorList>
            <person name="Ren L."/>
            <person name="Wang G."/>
            <person name="Hu H."/>
        </authorList>
    </citation>
    <scope>NUCLEOTIDE SEQUENCE</scope>
    <source>
        <strain evidence="1">RL-WG62</strain>
    </source>
</reference>
<dbReference type="Proteomes" id="UP001064027">
    <property type="component" value="Chromosome"/>
</dbReference>
<keyword evidence="2" id="KW-1185">Reference proteome</keyword>
<dbReference type="EMBL" id="CP104558">
    <property type="protein sequence ID" value="UXH46457.1"/>
    <property type="molecule type" value="Genomic_DNA"/>
</dbReference>
<name>A0ACD4CDC1_9BACI</name>
<gene>
    <name evidence="1" type="ORF">N5C46_10560</name>
</gene>
<evidence type="ECO:0000313" key="1">
    <source>
        <dbReference type="EMBL" id="UXH46457.1"/>
    </source>
</evidence>
<proteinExistence type="predicted"/>
<accession>A0ACD4CDC1</accession>
<sequence length="612" mass="69461">MKVYEAPTLLDAMSSRRHEYETLKDQLITLKHSFQAIVDLDDEFQGKGADAIKGFYGAQIDVVEVWIQLAERNIAFFDGIHGDADGRNLGRESVGLPFLEEDLRQSERRSDEMVAAQQQELQGILNRISDIHPLNVFSRERFDAHMEDARRKREDTLDAVNQFDEELTQEYQHLETSEQVLTSLMKQLMDSSTQGSHISPLYFNAAAYYSSDTYQLTDDITAETESYLKFKEAQEQAREPKPLLEEEVNENPFMESLNSFKEIGQDLWAGMEKRNEEKFDSVYDFGNYITAGGLDLGKGFMSGLNERAEVATESGSDFINYLTMGGMDLFNGAVNPEDTYSKEHWMNSFGLAALLVGGAKPGLKVKGGTNIPTPAPRTVPKVSLTHRWNQIRLGVDDLYNRPMVAADNGMLVGGEPGWSRFSVESDVKVQESGTRKKVYTDDEPGIVITDKDKNKLAGWKYSPHEELYIEYKHVYDNPKYYDQKTGEINWPGTKGDPNIDGFVKGEYKVETLKPGNEIDRYGSNPTGKYFSPVGTSYEKRALPPHMKDQPYTKYRIINGFEVRSGEIAPWFDELGYGVQYNTQIKIMDDYGNMVEATVENLLDYGYIEKIIE</sequence>
<organism evidence="1 2">
    <name type="scientific">Rossellomorea vietnamensis</name>
    <dbReference type="NCBI Taxonomy" id="218284"/>
    <lineage>
        <taxon>Bacteria</taxon>
        <taxon>Bacillati</taxon>
        <taxon>Bacillota</taxon>
        <taxon>Bacilli</taxon>
        <taxon>Bacillales</taxon>
        <taxon>Bacillaceae</taxon>
        <taxon>Rossellomorea</taxon>
    </lineage>
</organism>